<evidence type="ECO:0000313" key="1">
    <source>
        <dbReference type="EMBL" id="KAJ8888687.1"/>
    </source>
</evidence>
<reference evidence="1 2" key="1">
    <citation type="submission" date="2023-02" db="EMBL/GenBank/DDBJ databases">
        <title>LHISI_Scaffold_Assembly.</title>
        <authorList>
            <person name="Stuart O.P."/>
            <person name="Cleave R."/>
            <person name="Magrath M.J.L."/>
            <person name="Mikheyev A.S."/>
        </authorList>
    </citation>
    <scope>NUCLEOTIDE SEQUENCE [LARGE SCALE GENOMIC DNA]</scope>
    <source>
        <strain evidence="1">Daus_M_001</strain>
        <tissue evidence="1">Leg muscle</tissue>
    </source>
</reference>
<accession>A0ABQ9HWD2</accession>
<gene>
    <name evidence="1" type="ORF">PR048_008179</name>
</gene>
<comment type="caution">
    <text evidence="1">The sequence shown here is derived from an EMBL/GenBank/DDBJ whole genome shotgun (WGS) entry which is preliminary data.</text>
</comment>
<name>A0ABQ9HWD2_9NEOP</name>
<dbReference type="Proteomes" id="UP001159363">
    <property type="component" value="Chromosome 3"/>
</dbReference>
<dbReference type="EMBL" id="JARBHB010000003">
    <property type="protein sequence ID" value="KAJ8888687.1"/>
    <property type="molecule type" value="Genomic_DNA"/>
</dbReference>
<protein>
    <submittedName>
        <fullName evidence="1">Uncharacterized protein</fullName>
    </submittedName>
</protein>
<proteinExistence type="predicted"/>
<sequence>MLGATTANRRTQQYRAWFHHHETCRLPFIVINLYRLQRKEKRRPRWWVKKTLPAALGITCTENNTNFVCMVTEDFDHVLKIIEPVAKKKEADMRDTVAIKERLLVSLTFLETGMFDALAESLMEVLQKHTTI</sequence>
<organism evidence="1 2">
    <name type="scientific">Dryococelus australis</name>
    <dbReference type="NCBI Taxonomy" id="614101"/>
    <lineage>
        <taxon>Eukaryota</taxon>
        <taxon>Metazoa</taxon>
        <taxon>Ecdysozoa</taxon>
        <taxon>Arthropoda</taxon>
        <taxon>Hexapoda</taxon>
        <taxon>Insecta</taxon>
        <taxon>Pterygota</taxon>
        <taxon>Neoptera</taxon>
        <taxon>Polyneoptera</taxon>
        <taxon>Phasmatodea</taxon>
        <taxon>Verophasmatodea</taxon>
        <taxon>Anareolatae</taxon>
        <taxon>Phasmatidae</taxon>
        <taxon>Eurycanthinae</taxon>
        <taxon>Dryococelus</taxon>
    </lineage>
</organism>
<keyword evidence="2" id="KW-1185">Reference proteome</keyword>
<evidence type="ECO:0000313" key="2">
    <source>
        <dbReference type="Proteomes" id="UP001159363"/>
    </source>
</evidence>